<keyword evidence="2" id="KW-1185">Reference proteome</keyword>
<dbReference type="InterPro" id="IPR036388">
    <property type="entry name" value="WH-like_DNA-bd_sf"/>
</dbReference>
<organism evidence="1 2">
    <name type="scientific">Deinococcus radiotolerans</name>
    <dbReference type="NCBI Taxonomy" id="1309407"/>
    <lineage>
        <taxon>Bacteria</taxon>
        <taxon>Thermotogati</taxon>
        <taxon>Deinococcota</taxon>
        <taxon>Deinococci</taxon>
        <taxon>Deinococcales</taxon>
        <taxon>Deinococcaceae</taxon>
        <taxon>Deinococcus</taxon>
    </lineage>
</organism>
<dbReference type="InterPro" id="IPR036390">
    <property type="entry name" value="WH_DNA-bd_sf"/>
</dbReference>
<dbReference type="Gene3D" id="1.10.10.10">
    <property type="entry name" value="Winged helix-like DNA-binding domain superfamily/Winged helix DNA-binding domain"/>
    <property type="match status" value="1"/>
</dbReference>
<name>A0ABQ2FQ10_9DEIO</name>
<dbReference type="RefSeq" id="WP_189070569.1">
    <property type="nucleotide sequence ID" value="NZ_BMPE01000021.1"/>
</dbReference>
<evidence type="ECO:0000313" key="1">
    <source>
        <dbReference type="EMBL" id="GGL15590.1"/>
    </source>
</evidence>
<dbReference type="Proteomes" id="UP000604341">
    <property type="component" value="Unassembled WGS sequence"/>
</dbReference>
<dbReference type="SUPFAM" id="SSF46785">
    <property type="entry name" value="Winged helix' DNA-binding domain"/>
    <property type="match status" value="1"/>
</dbReference>
<protein>
    <recommendedName>
        <fullName evidence="3">Transcriptional regulator</fullName>
    </recommendedName>
</protein>
<reference evidence="2" key="1">
    <citation type="journal article" date="2019" name="Int. J. Syst. Evol. Microbiol.">
        <title>The Global Catalogue of Microorganisms (GCM) 10K type strain sequencing project: providing services to taxonomists for standard genome sequencing and annotation.</title>
        <authorList>
            <consortium name="The Broad Institute Genomics Platform"/>
            <consortium name="The Broad Institute Genome Sequencing Center for Infectious Disease"/>
            <person name="Wu L."/>
            <person name="Ma J."/>
        </authorList>
    </citation>
    <scope>NUCLEOTIDE SEQUENCE [LARGE SCALE GENOMIC DNA]</scope>
    <source>
        <strain evidence="2">JCM 19173</strain>
    </source>
</reference>
<dbReference type="PROSITE" id="PS51257">
    <property type="entry name" value="PROKAR_LIPOPROTEIN"/>
    <property type="match status" value="1"/>
</dbReference>
<evidence type="ECO:0000313" key="2">
    <source>
        <dbReference type="Proteomes" id="UP000604341"/>
    </source>
</evidence>
<gene>
    <name evidence="1" type="ORF">GCM10010844_38120</name>
</gene>
<comment type="caution">
    <text evidence="1">The sequence shown here is derived from an EMBL/GenBank/DDBJ whole genome shotgun (WGS) entry which is preliminary data.</text>
</comment>
<accession>A0ABQ2FQ10</accession>
<dbReference type="EMBL" id="BMPE01000021">
    <property type="protein sequence ID" value="GGL15590.1"/>
    <property type="molecule type" value="Genomic_DNA"/>
</dbReference>
<proteinExistence type="predicted"/>
<evidence type="ECO:0008006" key="3">
    <source>
        <dbReference type="Google" id="ProtNLM"/>
    </source>
</evidence>
<sequence>MKEPALLPGQLPHALLAVACAEPLPGPTLARRCGVRATSAALRQAIHRLVRLGVLTRQGKAGRSTLYALTALGEELLTDLWHLATPTHLEAAA</sequence>